<feature type="non-terminal residue" evidence="1">
    <location>
        <position position="1"/>
    </location>
</feature>
<accession>A0A382DTF2</accession>
<dbReference type="AlphaFoldDB" id="A0A382DTF2"/>
<dbReference type="EMBL" id="UINC01041007">
    <property type="protein sequence ID" value="SVB41678.1"/>
    <property type="molecule type" value="Genomic_DNA"/>
</dbReference>
<organism evidence="1">
    <name type="scientific">marine metagenome</name>
    <dbReference type="NCBI Taxonomy" id="408172"/>
    <lineage>
        <taxon>unclassified sequences</taxon>
        <taxon>metagenomes</taxon>
        <taxon>ecological metagenomes</taxon>
    </lineage>
</organism>
<name>A0A382DTF2_9ZZZZ</name>
<evidence type="ECO:0000313" key="1">
    <source>
        <dbReference type="EMBL" id="SVB41678.1"/>
    </source>
</evidence>
<proteinExistence type="predicted"/>
<feature type="non-terminal residue" evidence="1">
    <location>
        <position position="32"/>
    </location>
</feature>
<reference evidence="1" key="1">
    <citation type="submission" date="2018-05" db="EMBL/GenBank/DDBJ databases">
        <authorList>
            <person name="Lanie J.A."/>
            <person name="Ng W.-L."/>
            <person name="Kazmierczak K.M."/>
            <person name="Andrzejewski T.M."/>
            <person name="Davidsen T.M."/>
            <person name="Wayne K.J."/>
            <person name="Tettelin H."/>
            <person name="Glass J.I."/>
            <person name="Rusch D."/>
            <person name="Podicherti R."/>
            <person name="Tsui H.-C.T."/>
            <person name="Winkler M.E."/>
        </authorList>
    </citation>
    <scope>NUCLEOTIDE SEQUENCE</scope>
</reference>
<protein>
    <submittedName>
        <fullName evidence="1">Uncharacterized protein</fullName>
    </submittedName>
</protein>
<gene>
    <name evidence="1" type="ORF">METZ01_LOCUS194532</name>
</gene>
<sequence>MMVFTLLVGVWQTLNAWYRKRRLPEKLSMIID</sequence>